<sequence>MLNLLHNYRGQIQGIVSQGTQSFFITRHSEQQATALYKLDTSTANTQLKALELPCGANAITANSQQVYVAGTDGLLYQTAWDKTKVQALDNLSFADSPVLGLALLGTSHLAVLQARKLSLLDLTQTRVNQSFVLDDLATGLAASTDGLWLALGFNKGKIAVYHAENVTSTWELSSEGQVHQGEVSALLFAGQTLQFYSAGTDKKLFLTHARGALQPLDKGKNSNHDATISALLLGQQRLFTGAADKSIKAWPLAGGQPLSFKEGLANVKTLNHITYLDKPALLVACSDDSLRIIGLDADEKFTEVKARINNGYELAKWRFTQTDPALREQALELLASYDDKRAFDLLSNQLKAEQDQKLRNHLIALVAKAKHPQAKNLLEIALKDTRHDSVRQAAFKALVARQGEQDIRPLELALATEQLDIGKDALKLLAERAANLPAALQALTQALSHKQAALRLLTLSLLEGIYPNSPQASLLALAVPHADLQRAALIRLYQRQWLQDIEVKRALLLAQADKDANLRHTAFLVAILSQPLLTQSLQALEPDLARQLHELESFELVEGSAAKTVKSSKISAKDAQKLVSQLSFDDYRVLLQGMSNTYADISFLAAFALAVLKDQRAFGMLLVLSREADASIRAGVCRAFAWLGQDDSIPTLELLLNDEVAEVRDAAFTALLSLQSNVLLSIARGFAAKHQDIHARSLKSLLELYGAKANKQRTQALPLLQAALNDPFDAIRQEAFKTCLNQQLGDSEIGTLRLLLSSRYENLHQEVLNELMAKSRQNPIVDWVQPLLLELFNDNFAKVRLSALSFSLQEKKRFNNQAVLAAAVKSQYLDIRQAALNFIAEYPSQANQAHLTPLLQDGDDKVRNKAISLLVDAEQQSALLAALDSTYTDVQVSAATALAKWAEPKAFAVLESLLNRPEPESKADKLQWTAVNLKALAGLGLMADSRAFPLIQRFLSANDAQLVNMAAQALPWVANRQHISSLDAYMADERPVVRANAAFALVLLAQPQAKIVLADQKLVKAQLTETQALTASLLLEPVTPLSLQAYFGQTDSQLAALLALVSHELLLHGDEPELSTWALSLNASAVQLFCANLMMRYGNVAERWEYVRTWLLSQQGLDNRANDDTRWAISVEDLQQLATLLVYGSGHLRAYLIELLGKLDSRLSRKEWQLLYSAFTKRHATAIKNAHDKAQPAKTPQAQQSLWNQRAFGALLGLVRQTFNSSYNSAYWQQLEQRRQALRALNTLAERDASLKPSVLSSLLTLINDEQQDIRQMAFDNLKTLGMDLALLGQTATTSPQSDIARQGLQLLVEHYPLKQSHSLLQSLLKSNHAILAPEAWKLYSEDIGFAQAVPEGLQSQWLPLREQIVGQLAEQYAKAEMPALLVTAAANDYLPVAIKAAQSLAQQQHPQALAALTALFERNISDAEKRSVLNIMRSLAGDAAAAWLLDYLHRKTLPEELLAPVYQTIMSQRPSRLFPALLQRLEQQPREAKELIKTLITLSGYDQPIEDYYDEQADKTWLQQQYPRHDLLLVQLFNQLIRLNYAKQASDLAPSLAWAQASEADAALRDALPVLSNDLLKPIVEAIAYRAEKRGGSVAGLLQTLNSKDSDLQFIAAEGLAKAGHQQGFSILMAAVDYQTNDEYRKRAVLALGKSGDERALDKLLKLAEDKEHFLHEVAIEAIGNLGKGTESERIFKQLKARLYQAESYSDLPEYALNGLRWLNTAAAWQTIQEFIGKETQWDRNRQHAIKLLQYRDTEASRDVLLKVIRQSRNFTLVETAYNTARLFWKAPENTVTEVDYALLQSYCFATVDTTLVQRISDYAPTVKLFELASADYSHLEKIGGFETAVSELIISLGQAIMQRTDYTEADLMSLLRSPKAAVVQLATRLLGRLSSLSQPLIEACTQALESFYTRWQTAYQLAELKRQDAKAQLPSLAQGVQSLIWALVQHQQFPARLIALLTSQDKREREFQLYTLTALLSLSQLSDKTVLQALDTLTQADVLQVSTLANQLLAKFGQVNKLQWQRLLAQPEILLTDNFKQVLSQAASESAYQAQVLPLLIAKQDLATLSNIAQDPQYSDSIRLGAIEGLARIVTPDAQAALQTIKAQANDQDIAKAAYRALRRLQRSQAKPKSTTLAGVNA</sequence>
<name>A0AA95H2T9_9GAMM</name>
<dbReference type="InterPro" id="IPR011989">
    <property type="entry name" value="ARM-like"/>
</dbReference>
<dbReference type="SUPFAM" id="SSF50978">
    <property type="entry name" value="WD40 repeat-like"/>
    <property type="match status" value="1"/>
</dbReference>
<dbReference type="InterPro" id="IPR016024">
    <property type="entry name" value="ARM-type_fold"/>
</dbReference>
<dbReference type="EMBL" id="CP124755">
    <property type="protein sequence ID" value="WGZ90087.1"/>
    <property type="molecule type" value="Genomic_DNA"/>
</dbReference>
<dbReference type="Gene3D" id="1.25.10.10">
    <property type="entry name" value="Leucine-rich Repeat Variant"/>
    <property type="match status" value="7"/>
</dbReference>
<gene>
    <name evidence="1" type="ORF">QJT80_11335</name>
</gene>
<evidence type="ECO:0000313" key="1">
    <source>
        <dbReference type="EMBL" id="WGZ90087.1"/>
    </source>
</evidence>
<dbReference type="SUPFAM" id="SSF48371">
    <property type="entry name" value="ARM repeat"/>
    <property type="match status" value="5"/>
</dbReference>
<dbReference type="InterPro" id="IPR036322">
    <property type="entry name" value="WD40_repeat_dom_sf"/>
</dbReference>
<dbReference type="InterPro" id="IPR015943">
    <property type="entry name" value="WD40/YVTN_repeat-like_dom_sf"/>
</dbReference>
<dbReference type="Proteomes" id="UP001300672">
    <property type="component" value="Chromosome"/>
</dbReference>
<organism evidence="1">
    <name type="scientific">Candidatus Thiocaldithrix dubininis</name>
    <dbReference type="NCBI Taxonomy" id="3080823"/>
    <lineage>
        <taxon>Bacteria</taxon>
        <taxon>Pseudomonadati</taxon>
        <taxon>Pseudomonadota</taxon>
        <taxon>Gammaproteobacteria</taxon>
        <taxon>Thiotrichales</taxon>
        <taxon>Thiotrichaceae</taxon>
        <taxon>Candidatus Thiocaldithrix</taxon>
    </lineage>
</organism>
<dbReference type="SMART" id="SM00567">
    <property type="entry name" value="EZ_HEAT"/>
    <property type="match status" value="10"/>
</dbReference>
<dbReference type="Gene3D" id="2.130.10.10">
    <property type="entry name" value="YVTN repeat-like/Quinoprotein amine dehydrogenase"/>
    <property type="match status" value="1"/>
</dbReference>
<reference evidence="1" key="2">
    <citation type="submission" date="2023-04" db="EMBL/GenBank/DDBJ databases">
        <authorList>
            <person name="Beletskiy A.V."/>
            <person name="Mardanov A.V."/>
            <person name="Ravin N.V."/>
        </authorList>
    </citation>
    <scope>NUCLEOTIDE SEQUENCE</scope>
    <source>
        <strain evidence="1">GKL-01</strain>
    </source>
</reference>
<dbReference type="Pfam" id="PF13646">
    <property type="entry name" value="HEAT_2"/>
    <property type="match status" value="3"/>
</dbReference>
<dbReference type="KEGG" id="tdu:QJT80_11335"/>
<accession>A0AA95H2T9</accession>
<protein>
    <submittedName>
        <fullName evidence="1">HEAT repeat domain-containing protein</fullName>
    </submittedName>
</protein>
<reference evidence="1" key="1">
    <citation type="journal article" date="2023" name="Int. J. Mol. Sci.">
        <title>Metagenomics Revealed a New Genus 'Candidatus Thiocaldithrix dubininis' gen. nov., sp. nov. and a New Species 'Candidatus Thiothrix putei' sp. nov. in the Family Thiotrichaceae, Some Members of Which Have Traits of Both Na+- and H+-Motive Energetics.</title>
        <authorList>
            <person name="Ravin N.V."/>
            <person name="Muntyan M.S."/>
            <person name="Smolyakov D.D."/>
            <person name="Rudenko T.S."/>
            <person name="Beletsky A.V."/>
            <person name="Mardanov A.V."/>
            <person name="Grabovich M.Y."/>
        </authorList>
    </citation>
    <scope>NUCLEOTIDE SEQUENCE</scope>
    <source>
        <strain evidence="1">GKL-01</strain>
    </source>
</reference>
<dbReference type="InterPro" id="IPR004155">
    <property type="entry name" value="PBS_lyase_HEAT"/>
</dbReference>
<proteinExistence type="predicted"/>